<dbReference type="eggNOG" id="ENOG502S2DC">
    <property type="taxonomic scope" value="Eukaryota"/>
</dbReference>
<dbReference type="InterPro" id="IPR039436">
    <property type="entry name" value="Asteroid_dom"/>
</dbReference>
<dbReference type="PANTHER" id="PTHR15665">
    <property type="entry name" value="ASTEROID PROTEIN"/>
    <property type="match status" value="1"/>
</dbReference>
<dbReference type="KEGG" id="glz:GLAREA_11534"/>
<protein>
    <recommendedName>
        <fullName evidence="2">Asteroid domain-containing protein</fullName>
    </recommendedName>
</protein>
<accession>S3DE69</accession>
<organism evidence="3 4">
    <name type="scientific">Glarea lozoyensis (strain ATCC 20868 / MF5171)</name>
    <dbReference type="NCBI Taxonomy" id="1116229"/>
    <lineage>
        <taxon>Eukaryota</taxon>
        <taxon>Fungi</taxon>
        <taxon>Dikarya</taxon>
        <taxon>Ascomycota</taxon>
        <taxon>Pezizomycotina</taxon>
        <taxon>Leotiomycetes</taxon>
        <taxon>Helotiales</taxon>
        <taxon>Helotiaceae</taxon>
        <taxon>Glarea</taxon>
    </lineage>
</organism>
<evidence type="ECO:0000313" key="4">
    <source>
        <dbReference type="Proteomes" id="UP000016922"/>
    </source>
</evidence>
<dbReference type="RefSeq" id="XP_008087868.1">
    <property type="nucleotide sequence ID" value="XM_008089677.1"/>
</dbReference>
<evidence type="ECO:0000313" key="3">
    <source>
        <dbReference type="EMBL" id="EPE24953.1"/>
    </source>
</evidence>
<evidence type="ECO:0000259" key="2">
    <source>
        <dbReference type="Pfam" id="PF12813"/>
    </source>
</evidence>
<dbReference type="Proteomes" id="UP000016922">
    <property type="component" value="Unassembled WGS sequence"/>
</dbReference>
<dbReference type="GeneID" id="19470575"/>
<keyword evidence="4" id="KW-1185">Reference proteome</keyword>
<dbReference type="EMBL" id="KE145372">
    <property type="protein sequence ID" value="EPE24953.1"/>
    <property type="molecule type" value="Genomic_DNA"/>
</dbReference>
<dbReference type="STRING" id="1116229.S3DE69"/>
<feature type="domain" description="Asteroid" evidence="2">
    <location>
        <begin position="43"/>
        <end position="295"/>
    </location>
</feature>
<proteinExistence type="predicted"/>
<dbReference type="OrthoDB" id="5297549at2759"/>
<dbReference type="OMA" id="GEADDWC"/>
<name>S3DE69_GLAL2</name>
<dbReference type="InterPro" id="IPR026832">
    <property type="entry name" value="Asteroid"/>
</dbReference>
<dbReference type="PANTHER" id="PTHR15665:SF1">
    <property type="entry name" value="PROTEIN ASTEROID HOMOLOG 1"/>
    <property type="match status" value="1"/>
</dbReference>
<gene>
    <name evidence="3" type="ORF">GLAREA_11534</name>
</gene>
<dbReference type="AlphaFoldDB" id="S3DE69"/>
<sequence length="499" mass="55637">MLVKYHAMYPVTACSSPVQDQEGTPKPFSRIPIRSAMNQLPAVPFLVPSILEALQTSPEYRDITSVIPGEADLYCAKSVKDAGGIVLTSDSDLLAHDLGPLGAVVFFGDIEMKDGDSLWAPIYQPATISGRLDLHGPRGLQALAFEMFLDNHGSLPVLVKKANHEHSIKLFQTRFEDFQREYVSLAASPLNTAIMPQIRTVLQSLDPRISEFVLQFPFIADIAAQPPYPGAHSSPHIFLPFSYDCPIRTTAWEPSRGVRQLAYGLINLVAPEKEQISTTFEHIRQETESGGRELQVPGSDQLVRLCASLVNLFKDTIAKFPSISALDLWTTMAVVQDIQFSHHNSKANLGQIVKQQVLQSKEKLHESLTWEILHYHAQLQSSLYSFRILKQILSVLLTYSTSENLPVVMSRLQETLAGLPPISEVQDLGSAISTVKFIRNMDMMKGAQEILGITIPEISSKPKMTRREVKRNRKADKRNKKPTRDNQTSNNPFELLGSE</sequence>
<dbReference type="Pfam" id="PF12813">
    <property type="entry name" value="XPG_I_2"/>
    <property type="match status" value="1"/>
</dbReference>
<feature type="compositionally biased region" description="Basic residues" evidence="1">
    <location>
        <begin position="468"/>
        <end position="481"/>
    </location>
</feature>
<reference evidence="3 4" key="1">
    <citation type="journal article" date="2013" name="BMC Genomics">
        <title>Genomics-driven discovery of the pneumocandin biosynthetic gene cluster in the fungus Glarea lozoyensis.</title>
        <authorList>
            <person name="Chen L."/>
            <person name="Yue Q."/>
            <person name="Zhang X."/>
            <person name="Xiang M."/>
            <person name="Wang C."/>
            <person name="Li S."/>
            <person name="Che Y."/>
            <person name="Ortiz-Lopez F.J."/>
            <person name="Bills G.F."/>
            <person name="Liu X."/>
            <person name="An Z."/>
        </authorList>
    </citation>
    <scope>NUCLEOTIDE SEQUENCE [LARGE SCALE GENOMIC DNA]</scope>
    <source>
        <strain evidence="4">ATCC 20868 / MF5171</strain>
    </source>
</reference>
<evidence type="ECO:0000256" key="1">
    <source>
        <dbReference type="SAM" id="MobiDB-lite"/>
    </source>
</evidence>
<feature type="region of interest" description="Disordered" evidence="1">
    <location>
        <begin position="461"/>
        <end position="499"/>
    </location>
</feature>
<dbReference type="HOGENOM" id="CLU_016461_1_0_1"/>